<dbReference type="EMBL" id="ABJB010310663">
    <property type="status" value="NOT_ANNOTATED_CDS"/>
    <property type="molecule type" value="Genomic_DNA"/>
</dbReference>
<feature type="compositionally biased region" description="Basic and acidic residues" evidence="1">
    <location>
        <begin position="43"/>
        <end position="55"/>
    </location>
</feature>
<dbReference type="Proteomes" id="UP000001555">
    <property type="component" value="Unassembled WGS sequence"/>
</dbReference>
<dbReference type="InParanoid" id="B7PPN6"/>
<dbReference type="EMBL" id="DS759560">
    <property type="protein sequence ID" value="EEC08558.1"/>
    <property type="molecule type" value="Genomic_DNA"/>
</dbReference>
<dbReference type="PaxDb" id="6945-B7PPN6"/>
<name>B7PPN6_IXOSC</name>
<dbReference type="VEuPathDB" id="VectorBase:ISCP_007343"/>
<feature type="region of interest" description="Disordered" evidence="1">
    <location>
        <begin position="43"/>
        <end position="64"/>
    </location>
</feature>
<protein>
    <submittedName>
        <fullName evidence="2 3">Uncharacterized protein</fullName>
    </submittedName>
</protein>
<dbReference type="VEuPathDB" id="VectorBase:ISCI006246"/>
<reference evidence="3" key="2">
    <citation type="submission" date="2020-05" db="UniProtKB">
        <authorList>
            <consortium name="EnsemblMetazoa"/>
        </authorList>
    </citation>
    <scope>IDENTIFICATION</scope>
    <source>
        <strain evidence="3">wikel</strain>
    </source>
</reference>
<organism>
    <name type="scientific">Ixodes scapularis</name>
    <name type="common">Black-legged tick</name>
    <name type="synonym">Deer tick</name>
    <dbReference type="NCBI Taxonomy" id="6945"/>
    <lineage>
        <taxon>Eukaryota</taxon>
        <taxon>Metazoa</taxon>
        <taxon>Ecdysozoa</taxon>
        <taxon>Arthropoda</taxon>
        <taxon>Chelicerata</taxon>
        <taxon>Arachnida</taxon>
        <taxon>Acari</taxon>
        <taxon>Parasitiformes</taxon>
        <taxon>Ixodida</taxon>
        <taxon>Ixodoidea</taxon>
        <taxon>Ixodidae</taxon>
        <taxon>Ixodinae</taxon>
        <taxon>Ixodes</taxon>
    </lineage>
</organism>
<gene>
    <name evidence="2" type="ORF">IscW_ISCW006246</name>
</gene>
<keyword evidence="4" id="KW-1185">Reference proteome</keyword>
<dbReference type="HOGENOM" id="CLU_2870086_0_0_1"/>
<evidence type="ECO:0000256" key="1">
    <source>
        <dbReference type="SAM" id="MobiDB-lite"/>
    </source>
</evidence>
<evidence type="ECO:0000313" key="2">
    <source>
        <dbReference type="EMBL" id="EEC08558.1"/>
    </source>
</evidence>
<reference evidence="2 4" key="1">
    <citation type="submission" date="2008-03" db="EMBL/GenBank/DDBJ databases">
        <title>Annotation of Ixodes scapularis.</title>
        <authorList>
            <consortium name="Ixodes scapularis Genome Project Consortium"/>
            <person name="Caler E."/>
            <person name="Hannick L.I."/>
            <person name="Bidwell S."/>
            <person name="Joardar V."/>
            <person name="Thiagarajan M."/>
            <person name="Amedeo P."/>
            <person name="Galinsky K.J."/>
            <person name="Schobel S."/>
            <person name="Inman J."/>
            <person name="Hostetler J."/>
            <person name="Miller J."/>
            <person name="Hammond M."/>
            <person name="Megy K."/>
            <person name="Lawson D."/>
            <person name="Kodira C."/>
            <person name="Sutton G."/>
            <person name="Meyer J."/>
            <person name="Hill C.A."/>
            <person name="Birren B."/>
            <person name="Nene V."/>
            <person name="Collins F."/>
            <person name="Alarcon-Chaidez F."/>
            <person name="Wikel S."/>
            <person name="Strausberg R."/>
        </authorList>
    </citation>
    <scope>NUCLEOTIDE SEQUENCE [LARGE SCALE GENOMIC DNA]</scope>
    <source>
        <strain evidence="4">Wikel</strain>
        <strain evidence="2">Wikel colony</strain>
    </source>
</reference>
<sequence>MFVDQRRYYQTVIVFTGGDGTWVLKLPELRFMAVPSIHNPHVKELKARRSEEPPPKTRRVSRKA</sequence>
<dbReference type="VEuPathDB" id="VectorBase:ISCW006246"/>
<dbReference type="AlphaFoldDB" id="B7PPN6"/>
<evidence type="ECO:0000313" key="3">
    <source>
        <dbReference type="EnsemblMetazoa" id="ISCW006246-PA"/>
    </source>
</evidence>
<proteinExistence type="predicted"/>
<dbReference type="EnsemblMetazoa" id="ISCW006246-RA">
    <property type="protein sequence ID" value="ISCW006246-PA"/>
    <property type="gene ID" value="ISCW006246"/>
</dbReference>
<accession>B7PPN6</accession>
<evidence type="ECO:0000313" key="4">
    <source>
        <dbReference type="Proteomes" id="UP000001555"/>
    </source>
</evidence>